<reference evidence="6" key="1">
    <citation type="journal article" date="2014" name="Science">
        <title>Ancient hybridizations among the ancestral genomes of bread wheat.</title>
        <authorList>
            <consortium name="International Wheat Genome Sequencing Consortium,"/>
            <person name="Marcussen T."/>
            <person name="Sandve S.R."/>
            <person name="Heier L."/>
            <person name="Spannagl M."/>
            <person name="Pfeifer M."/>
            <person name="Jakobsen K.S."/>
            <person name="Wulff B.B."/>
            <person name="Steuernagel B."/>
            <person name="Mayer K.F."/>
            <person name="Olsen O.A."/>
        </authorList>
    </citation>
    <scope>NUCLEOTIDE SEQUENCE [LARGE SCALE GENOMIC DNA]</scope>
    <source>
        <strain evidence="6">cv. AL8/78</strain>
    </source>
</reference>
<dbReference type="SMART" id="SM00358">
    <property type="entry name" value="DSRM"/>
    <property type="match status" value="2"/>
</dbReference>
<dbReference type="Pfam" id="PF00035">
    <property type="entry name" value="dsrm"/>
    <property type="match status" value="2"/>
</dbReference>
<reference evidence="5" key="5">
    <citation type="journal article" date="2021" name="G3 (Bethesda)">
        <title>Aegilops tauschii genome assembly Aet v5.0 features greater sequence contiguity and improved annotation.</title>
        <authorList>
            <person name="Wang L."/>
            <person name="Zhu T."/>
            <person name="Rodriguez J.C."/>
            <person name="Deal K.R."/>
            <person name="Dubcovsky J."/>
            <person name="McGuire P.E."/>
            <person name="Lux T."/>
            <person name="Spannagl M."/>
            <person name="Mayer K.F.X."/>
            <person name="Baldrich P."/>
            <person name="Meyers B.C."/>
            <person name="Huo N."/>
            <person name="Gu Y.Q."/>
            <person name="Zhou H."/>
            <person name="Devos K.M."/>
            <person name="Bennetzen J.L."/>
            <person name="Unver T."/>
            <person name="Budak H."/>
            <person name="Gulick P.J."/>
            <person name="Galiba G."/>
            <person name="Kalapos B."/>
            <person name="Nelson D.R."/>
            <person name="Li P."/>
            <person name="You F.M."/>
            <person name="Luo M.C."/>
            <person name="Dvorak J."/>
        </authorList>
    </citation>
    <scope>NUCLEOTIDE SEQUENCE [LARGE SCALE GENOMIC DNA]</scope>
    <source>
        <strain evidence="5">cv. AL8/78</strain>
    </source>
</reference>
<keyword evidence="1 2" id="KW-0694">RNA-binding</keyword>
<dbReference type="Gramene" id="AET4Gv20283600.2">
    <property type="protein sequence ID" value="AET4Gv20283600.2"/>
    <property type="gene ID" value="AET4Gv20283600"/>
</dbReference>
<dbReference type="GO" id="GO:0010468">
    <property type="term" value="P:regulation of gene expression"/>
    <property type="evidence" value="ECO:0007669"/>
    <property type="project" value="TreeGrafter"/>
</dbReference>
<dbReference type="InterPro" id="IPR014720">
    <property type="entry name" value="dsRBD_dom"/>
</dbReference>
<dbReference type="Gene3D" id="3.30.160.20">
    <property type="match status" value="2"/>
</dbReference>
<dbReference type="PANTHER" id="PTHR11207:SF22">
    <property type="entry name" value="DRBM DOMAIN-CONTAINING PROTEIN"/>
    <property type="match status" value="1"/>
</dbReference>
<evidence type="ECO:0000259" key="4">
    <source>
        <dbReference type="PROSITE" id="PS50137"/>
    </source>
</evidence>
<name>A0A453HRS2_AEGTS</name>
<dbReference type="Proteomes" id="UP000015105">
    <property type="component" value="Chromosome 4D"/>
</dbReference>
<reference evidence="6" key="2">
    <citation type="journal article" date="2017" name="Nat. Plants">
        <title>The Aegilops tauschii genome reveals multiple impacts of transposons.</title>
        <authorList>
            <person name="Zhao G."/>
            <person name="Zou C."/>
            <person name="Li K."/>
            <person name="Wang K."/>
            <person name="Li T."/>
            <person name="Gao L."/>
            <person name="Zhang X."/>
            <person name="Wang H."/>
            <person name="Yang Z."/>
            <person name="Liu X."/>
            <person name="Jiang W."/>
            <person name="Mao L."/>
            <person name="Kong X."/>
            <person name="Jiao Y."/>
            <person name="Jia J."/>
        </authorList>
    </citation>
    <scope>NUCLEOTIDE SEQUENCE [LARGE SCALE GENOMIC DNA]</scope>
    <source>
        <strain evidence="6">cv. AL8/78</strain>
    </source>
</reference>
<reference evidence="5" key="4">
    <citation type="submission" date="2019-03" db="UniProtKB">
        <authorList>
            <consortium name="EnsemblPlants"/>
        </authorList>
    </citation>
    <scope>IDENTIFICATION</scope>
</reference>
<dbReference type="EnsemblPlants" id="AET4Gv20283600.2">
    <property type="protein sequence ID" value="AET4Gv20283600.2"/>
    <property type="gene ID" value="AET4Gv20283600"/>
</dbReference>
<evidence type="ECO:0000313" key="6">
    <source>
        <dbReference type="Proteomes" id="UP000015105"/>
    </source>
</evidence>
<accession>A0A453HRS2</accession>
<reference evidence="5" key="3">
    <citation type="journal article" date="2017" name="Nature">
        <title>Genome sequence of the progenitor of the wheat D genome Aegilops tauschii.</title>
        <authorList>
            <person name="Luo M.C."/>
            <person name="Gu Y.Q."/>
            <person name="Puiu D."/>
            <person name="Wang H."/>
            <person name="Twardziok S.O."/>
            <person name="Deal K.R."/>
            <person name="Huo N."/>
            <person name="Zhu T."/>
            <person name="Wang L."/>
            <person name="Wang Y."/>
            <person name="McGuire P.E."/>
            <person name="Liu S."/>
            <person name="Long H."/>
            <person name="Ramasamy R.K."/>
            <person name="Rodriguez J.C."/>
            <person name="Van S.L."/>
            <person name="Yuan L."/>
            <person name="Wang Z."/>
            <person name="Xia Z."/>
            <person name="Xiao L."/>
            <person name="Anderson O.D."/>
            <person name="Ouyang S."/>
            <person name="Liang Y."/>
            <person name="Zimin A.V."/>
            <person name="Pertea G."/>
            <person name="Qi P."/>
            <person name="Bennetzen J.L."/>
            <person name="Dai X."/>
            <person name="Dawson M.W."/>
            <person name="Muller H.G."/>
            <person name="Kugler K."/>
            <person name="Rivarola-Duarte L."/>
            <person name="Spannagl M."/>
            <person name="Mayer K.F.X."/>
            <person name="Lu F.H."/>
            <person name="Bevan M.W."/>
            <person name="Leroy P."/>
            <person name="Li P."/>
            <person name="You F.M."/>
            <person name="Sun Q."/>
            <person name="Liu Z."/>
            <person name="Lyons E."/>
            <person name="Wicker T."/>
            <person name="Salzberg S.L."/>
            <person name="Devos K.M."/>
            <person name="Dvorak J."/>
        </authorList>
    </citation>
    <scope>NUCLEOTIDE SEQUENCE [LARGE SCALE GENOMIC DNA]</scope>
    <source>
        <strain evidence="5">cv. AL8/78</strain>
    </source>
</reference>
<dbReference type="AlphaFoldDB" id="A0A453HRS2"/>
<keyword evidence="6" id="KW-1185">Reference proteome</keyword>
<organism evidence="5 6">
    <name type="scientific">Aegilops tauschii subsp. strangulata</name>
    <name type="common">Goatgrass</name>
    <dbReference type="NCBI Taxonomy" id="200361"/>
    <lineage>
        <taxon>Eukaryota</taxon>
        <taxon>Viridiplantae</taxon>
        <taxon>Streptophyta</taxon>
        <taxon>Embryophyta</taxon>
        <taxon>Tracheophyta</taxon>
        <taxon>Spermatophyta</taxon>
        <taxon>Magnoliopsida</taxon>
        <taxon>Liliopsida</taxon>
        <taxon>Poales</taxon>
        <taxon>Poaceae</taxon>
        <taxon>BOP clade</taxon>
        <taxon>Pooideae</taxon>
        <taxon>Triticodae</taxon>
        <taxon>Triticeae</taxon>
        <taxon>Triticinae</taxon>
        <taxon>Aegilops</taxon>
    </lineage>
</organism>
<dbReference type="PROSITE" id="PS50137">
    <property type="entry name" value="DS_RBD"/>
    <property type="match status" value="2"/>
</dbReference>
<feature type="domain" description="DRBM" evidence="4">
    <location>
        <begin position="48"/>
        <end position="117"/>
    </location>
</feature>
<dbReference type="STRING" id="200361.A0A453HRS2"/>
<dbReference type="GO" id="GO:0004525">
    <property type="term" value="F:ribonuclease III activity"/>
    <property type="evidence" value="ECO:0007669"/>
    <property type="project" value="TreeGrafter"/>
</dbReference>
<dbReference type="GO" id="GO:0006396">
    <property type="term" value="P:RNA processing"/>
    <property type="evidence" value="ECO:0007669"/>
    <property type="project" value="TreeGrafter"/>
</dbReference>
<evidence type="ECO:0000256" key="1">
    <source>
        <dbReference type="ARBA" id="ARBA00022884"/>
    </source>
</evidence>
<feature type="region of interest" description="Disordered" evidence="3">
    <location>
        <begin position="1"/>
        <end position="34"/>
    </location>
</feature>
<dbReference type="GO" id="GO:0005634">
    <property type="term" value="C:nucleus"/>
    <property type="evidence" value="ECO:0007669"/>
    <property type="project" value="TreeGrafter"/>
</dbReference>
<dbReference type="GO" id="GO:0003725">
    <property type="term" value="F:double-stranded RNA binding"/>
    <property type="evidence" value="ECO:0007669"/>
    <property type="project" value="TreeGrafter"/>
</dbReference>
<dbReference type="SUPFAM" id="SSF54768">
    <property type="entry name" value="dsRNA-binding domain-like"/>
    <property type="match status" value="2"/>
</dbReference>
<evidence type="ECO:0000256" key="2">
    <source>
        <dbReference type="PROSITE-ProRule" id="PRU00266"/>
    </source>
</evidence>
<feature type="domain" description="DRBM" evidence="4">
    <location>
        <begin position="133"/>
        <end position="199"/>
    </location>
</feature>
<evidence type="ECO:0000313" key="5">
    <source>
        <dbReference type="EnsemblPlants" id="AET4Gv20283600.2"/>
    </source>
</evidence>
<evidence type="ECO:0000256" key="3">
    <source>
        <dbReference type="SAM" id="MobiDB-lite"/>
    </source>
</evidence>
<sequence>VLEKKRHTKPPVPRAAARSVRTRNAGGGMTAAAPAPNASGIRPVKCDAFKSWLQEYAQKAGLLAPEYHTLKEGPCHEPIFKSAVVIDGAKYDSLPGFFTRKAAEQSAAEVALMEIVESIPTIGRIPAALETGLCKNLLQEYAQKMNYTPSYSLTRQASGIAPFTCTVEIGGIQYIGPAARSKKEAEIKGAQTALLAIQGQLEGRRSGATKHIVVPSKRQVKETTKKLIEIPKPLAVKKGGFKKKWNKRKFMKRNRQAVDVEKNEGKMAGDVINSVSRCIQQSTQEPSSDAVMLKDDEEARRVVQEPGGDAVMLQPSKEARRAEPESGVAVLKPDELDRRVEHVQGSDIVMLPSDHEAIRVKPVPGSDTAILQRNNRARNVEQEPPRDYGMVRSNKEAGCVNQELLGETAMPRNVREARTMMRDPQHRCSLM</sequence>
<proteinExistence type="predicted"/>
<protein>
    <recommendedName>
        <fullName evidence="4">DRBM domain-containing protein</fullName>
    </recommendedName>
</protein>
<dbReference type="PANTHER" id="PTHR11207">
    <property type="entry name" value="RIBONUCLEASE III"/>
    <property type="match status" value="1"/>
</dbReference>